<evidence type="ECO:0000256" key="2">
    <source>
        <dbReference type="ARBA" id="ARBA00022801"/>
    </source>
</evidence>
<dbReference type="GO" id="GO:0016787">
    <property type="term" value="F:hydrolase activity"/>
    <property type="evidence" value="ECO:0007669"/>
    <property type="project" value="UniProtKB-KW"/>
</dbReference>
<dbReference type="Pfam" id="PF21010">
    <property type="entry name" value="HA2_C"/>
    <property type="match status" value="1"/>
</dbReference>
<keyword evidence="7" id="KW-1185">Reference proteome</keyword>
<dbReference type="GO" id="GO:0005524">
    <property type="term" value="F:ATP binding"/>
    <property type="evidence" value="ECO:0007669"/>
    <property type="project" value="UniProtKB-KW"/>
</dbReference>
<dbReference type="EMBL" id="MTKO01000068">
    <property type="protein sequence ID" value="RWX46209.1"/>
    <property type="molecule type" value="Genomic_DNA"/>
</dbReference>
<reference evidence="6 7" key="1">
    <citation type="submission" date="2017-01" db="EMBL/GenBank/DDBJ databases">
        <title>The cable genome- insights into the physiology and evolution of filamentous bacteria capable of sulfide oxidation via long distance electron transfer.</title>
        <authorList>
            <person name="Schreiber L."/>
            <person name="Bjerg J.T."/>
            <person name="Boggild A."/>
            <person name="Van De Vossenberg J."/>
            <person name="Meysman F."/>
            <person name="Nielsen L.P."/>
            <person name="Schramm A."/>
            <person name="Kjeldsen K.U."/>
        </authorList>
    </citation>
    <scope>NUCLEOTIDE SEQUENCE [LARGE SCALE GENOMIC DNA]</scope>
    <source>
        <strain evidence="6">MCF</strain>
    </source>
</reference>
<dbReference type="GO" id="GO:0003723">
    <property type="term" value="F:RNA binding"/>
    <property type="evidence" value="ECO:0007669"/>
    <property type="project" value="TreeGrafter"/>
</dbReference>
<evidence type="ECO:0000256" key="1">
    <source>
        <dbReference type="ARBA" id="ARBA00022741"/>
    </source>
</evidence>
<protein>
    <submittedName>
        <fullName evidence="6">Oligonucleotide/oligosaccharide-binding (OB)-fold</fullName>
        <ecNumber evidence="6">3.6.4.13</ecNumber>
    </submittedName>
</protein>
<organism evidence="6 7">
    <name type="scientific">Candidatus Electrothrix aarhusensis</name>
    <dbReference type="NCBI Taxonomy" id="1859131"/>
    <lineage>
        <taxon>Bacteria</taxon>
        <taxon>Pseudomonadati</taxon>
        <taxon>Thermodesulfobacteriota</taxon>
        <taxon>Desulfobulbia</taxon>
        <taxon>Desulfobulbales</taxon>
        <taxon>Desulfobulbaceae</taxon>
        <taxon>Candidatus Electrothrix</taxon>
    </lineage>
</organism>
<proteinExistence type="predicted"/>
<evidence type="ECO:0000256" key="5">
    <source>
        <dbReference type="SAM" id="MobiDB-lite"/>
    </source>
</evidence>
<evidence type="ECO:0000256" key="4">
    <source>
        <dbReference type="ARBA" id="ARBA00022840"/>
    </source>
</evidence>
<keyword evidence="4" id="KW-0067">ATP-binding</keyword>
<comment type="caution">
    <text evidence="6">The sequence shown here is derived from an EMBL/GenBank/DDBJ whole genome shotgun (WGS) entry which is preliminary data.</text>
</comment>
<keyword evidence="2 6" id="KW-0378">Hydrolase</keyword>
<evidence type="ECO:0000313" key="7">
    <source>
        <dbReference type="Proteomes" id="UP000287853"/>
    </source>
</evidence>
<dbReference type="GO" id="GO:0003724">
    <property type="term" value="F:RNA helicase activity"/>
    <property type="evidence" value="ECO:0007669"/>
    <property type="project" value="UniProtKB-EC"/>
</dbReference>
<dbReference type="EC" id="3.6.4.13" evidence="6"/>
<evidence type="ECO:0000256" key="3">
    <source>
        <dbReference type="ARBA" id="ARBA00022806"/>
    </source>
</evidence>
<dbReference type="Proteomes" id="UP000287853">
    <property type="component" value="Unassembled WGS sequence"/>
</dbReference>
<accession>A0A3S3QS96</accession>
<feature type="region of interest" description="Disordered" evidence="5">
    <location>
        <begin position="131"/>
        <end position="151"/>
    </location>
</feature>
<dbReference type="PANTHER" id="PTHR18934">
    <property type="entry name" value="ATP-DEPENDENT RNA HELICASE"/>
    <property type="match status" value="1"/>
</dbReference>
<sequence length="204" mass="22447">MIIEGAELGVLRETAIIAAALAIQDPRVQPPEKLEKARQAHRAFNYPGSDVLTLVNIWDACRGEPVCAPGSSDKGQTRGSAPTPSAGKLRRFCEVNFCSWQRMREWFDIYEQILRILKQHKEFDSALKRMGEPLCSPDSPPDNGQTQGSAPTAPALVHQALTAGFLRNIALRKEKNTYQISGNREAVLFPGSGFIIREGSDRGS</sequence>
<keyword evidence="1" id="KW-0547">Nucleotide-binding</keyword>
<dbReference type="PANTHER" id="PTHR18934:SF99">
    <property type="entry name" value="ATP-DEPENDENT RNA HELICASE DHX37-RELATED"/>
    <property type="match status" value="1"/>
</dbReference>
<evidence type="ECO:0000313" key="6">
    <source>
        <dbReference type="EMBL" id="RWX46209.1"/>
    </source>
</evidence>
<gene>
    <name evidence="6" type="ORF">H206_00381</name>
</gene>
<keyword evidence="3" id="KW-0347">Helicase</keyword>
<name>A0A3S3QS96_9BACT</name>
<dbReference type="AlphaFoldDB" id="A0A3S3QS96"/>